<dbReference type="HAMAP" id="MF_02239">
    <property type="entry name" value="HemJ"/>
    <property type="match status" value="1"/>
</dbReference>
<dbReference type="GO" id="GO:0006782">
    <property type="term" value="P:protoporphyrinogen IX biosynthetic process"/>
    <property type="evidence" value="ECO:0007669"/>
    <property type="project" value="UniProtKB-UniRule"/>
</dbReference>
<dbReference type="AlphaFoldDB" id="A0A0W0TDL1"/>
<evidence type="ECO:0000313" key="17">
    <source>
        <dbReference type="Proteomes" id="UP000054736"/>
    </source>
</evidence>
<dbReference type="PANTHER" id="PTHR40255:SF1">
    <property type="entry name" value="PROTOPORPHYRINOGEN IX OXIDASE"/>
    <property type="match status" value="1"/>
</dbReference>
<dbReference type="GO" id="GO:0005886">
    <property type="term" value="C:plasma membrane"/>
    <property type="evidence" value="ECO:0007669"/>
    <property type="project" value="UniProtKB-SubCell"/>
</dbReference>
<keyword evidence="9 14" id="KW-1133">Transmembrane helix</keyword>
<dbReference type="OrthoDB" id="9800824at2"/>
<gene>
    <name evidence="16" type="ORF">Ldro_0038</name>
</gene>
<reference evidence="16 17" key="1">
    <citation type="submission" date="2015-11" db="EMBL/GenBank/DDBJ databases">
        <title>Genomic analysis of 38 Legionella species identifies large and diverse effector repertoires.</title>
        <authorList>
            <person name="Burstein D."/>
            <person name="Amaro F."/>
            <person name="Zusman T."/>
            <person name="Lifshitz Z."/>
            <person name="Cohen O."/>
            <person name="Gilbert J.A."/>
            <person name="Pupko T."/>
            <person name="Shuman H.A."/>
            <person name="Segal G."/>
        </authorList>
    </citation>
    <scope>NUCLEOTIDE SEQUENCE [LARGE SCALE GENOMIC DNA]</scope>
    <source>
        <strain evidence="16 17">ATCC 700990</strain>
    </source>
</reference>
<evidence type="ECO:0000256" key="12">
    <source>
        <dbReference type="ARBA" id="ARBA00023136"/>
    </source>
</evidence>
<feature type="transmembrane region" description="Helical" evidence="14">
    <location>
        <begin position="48"/>
        <end position="68"/>
    </location>
</feature>
<keyword evidence="10 14" id="KW-0560">Oxidoreductase</keyword>
<sequence length="140" mass="16365">MLMIKAFHIIAMVAWFSGLFYLPRLFVYHAETADKISIERFKVMERRLYYGITWPSAILTSLLGILLLNYNLPYYLKAPWLHAKLGLVVLLWIYHLACGHFRKRFAQDKNSKTAGFYRIFNELPTLLLIGIVVLVVVKPF</sequence>
<evidence type="ECO:0000256" key="14">
    <source>
        <dbReference type="HAMAP-Rule" id="MF_02239"/>
    </source>
</evidence>
<dbReference type="PATRIC" id="fig|1212489.4.peg.39"/>
<comment type="pathway">
    <text evidence="2 14 15">Porphyrin-containing compound metabolism; protoporphyrin-IX biosynthesis; protoporphyrin-IX from protoporphyrinogen-IX: step 1/1.</text>
</comment>
<dbReference type="InterPro" id="IPR005265">
    <property type="entry name" value="HemJ-like"/>
</dbReference>
<comment type="cofactor">
    <cofactor evidence="14 15">
        <name>heme b</name>
        <dbReference type="ChEBI" id="CHEBI:60344"/>
    </cofactor>
    <text evidence="14 15">Binds 1 heme b (iron(II)-protoporphyrin IX) group per subunit.</text>
</comment>
<dbReference type="NCBIfam" id="TIGR00701">
    <property type="entry name" value="protoporphyrinogen oxidase HemJ"/>
    <property type="match status" value="1"/>
</dbReference>
<feature type="transmembrane region" description="Helical" evidence="14">
    <location>
        <begin position="80"/>
        <end position="98"/>
    </location>
</feature>
<dbReference type="EC" id="1.3.99.-" evidence="14 15"/>
<evidence type="ECO:0000256" key="15">
    <source>
        <dbReference type="PIRNR" id="PIRNR004638"/>
    </source>
</evidence>
<dbReference type="PANTHER" id="PTHR40255">
    <property type="entry name" value="UPF0093 MEMBRANE PROTEIN SLR1790"/>
    <property type="match status" value="1"/>
</dbReference>
<protein>
    <recommendedName>
        <fullName evidence="4 14">Protoporphyrinogen IX oxidase</fullName>
        <shortName evidence="14">PPO</shortName>
        <ecNumber evidence="14 15">1.3.99.-</ecNumber>
    </recommendedName>
</protein>
<keyword evidence="11 14" id="KW-0408">Iron</keyword>
<keyword evidence="17" id="KW-1185">Reference proteome</keyword>
<comment type="similarity">
    <text evidence="3 14 15">Belongs to the HemJ family.</text>
</comment>
<evidence type="ECO:0000256" key="10">
    <source>
        <dbReference type="ARBA" id="ARBA00023002"/>
    </source>
</evidence>
<comment type="function">
    <text evidence="14 15">Catalyzes the oxidation of protoporphyrinogen IX to protoporphyrin IX.</text>
</comment>
<keyword evidence="12 14" id="KW-0472">Membrane</keyword>
<evidence type="ECO:0000256" key="5">
    <source>
        <dbReference type="ARBA" id="ARBA00022475"/>
    </source>
</evidence>
<accession>A0A0W0TDL1</accession>
<evidence type="ECO:0000313" key="16">
    <source>
        <dbReference type="EMBL" id="KTC93688.1"/>
    </source>
</evidence>
<comment type="subcellular location">
    <subcellularLocation>
        <location evidence="1 14">Cell membrane</location>
        <topology evidence="1 14">Multi-pass membrane protein</topology>
    </subcellularLocation>
</comment>
<evidence type="ECO:0000256" key="13">
    <source>
        <dbReference type="ARBA" id="ARBA00048390"/>
    </source>
</evidence>
<name>A0A0W0TDL1_9GAMM</name>
<evidence type="ECO:0000256" key="11">
    <source>
        <dbReference type="ARBA" id="ARBA00023004"/>
    </source>
</evidence>
<proteinExistence type="inferred from homology"/>
<comment type="catalytic activity">
    <reaction evidence="13 14 15">
        <text>protoporphyrinogen IX + 3 A = protoporphyrin IX + 3 AH2</text>
        <dbReference type="Rhea" id="RHEA:62000"/>
        <dbReference type="ChEBI" id="CHEBI:13193"/>
        <dbReference type="ChEBI" id="CHEBI:17499"/>
        <dbReference type="ChEBI" id="CHEBI:57306"/>
        <dbReference type="ChEBI" id="CHEBI:57307"/>
    </reaction>
</comment>
<keyword evidence="6 14" id="KW-0349">Heme</keyword>
<comment type="subunit">
    <text evidence="14">Homodimer.</text>
</comment>
<evidence type="ECO:0000256" key="6">
    <source>
        <dbReference type="ARBA" id="ARBA00022617"/>
    </source>
</evidence>
<dbReference type="Proteomes" id="UP000054736">
    <property type="component" value="Unassembled WGS sequence"/>
</dbReference>
<evidence type="ECO:0000256" key="2">
    <source>
        <dbReference type="ARBA" id="ARBA00005073"/>
    </source>
</evidence>
<evidence type="ECO:0000256" key="1">
    <source>
        <dbReference type="ARBA" id="ARBA00004651"/>
    </source>
</evidence>
<dbReference type="GO" id="GO:0046872">
    <property type="term" value="F:metal ion binding"/>
    <property type="evidence" value="ECO:0007669"/>
    <property type="project" value="UniProtKB-UniRule"/>
</dbReference>
<dbReference type="UniPathway" id="UPA00251">
    <property type="reaction ID" value="UER00324"/>
</dbReference>
<evidence type="ECO:0000256" key="9">
    <source>
        <dbReference type="ARBA" id="ARBA00022989"/>
    </source>
</evidence>
<dbReference type="EMBL" id="LNXY01000001">
    <property type="protein sequence ID" value="KTC93688.1"/>
    <property type="molecule type" value="Genomic_DNA"/>
</dbReference>
<evidence type="ECO:0000256" key="8">
    <source>
        <dbReference type="ARBA" id="ARBA00022723"/>
    </source>
</evidence>
<feature type="transmembrane region" description="Helical" evidence="14">
    <location>
        <begin position="119"/>
        <end position="137"/>
    </location>
</feature>
<keyword evidence="7 14" id="KW-0812">Transmembrane</keyword>
<dbReference type="GO" id="GO:0070818">
    <property type="term" value="F:protoporphyrinogen oxidase activity"/>
    <property type="evidence" value="ECO:0007669"/>
    <property type="project" value="UniProtKB-UniRule"/>
</dbReference>
<dbReference type="STRING" id="1212489.Ldro_0038"/>
<organism evidence="16 17">
    <name type="scientific">Legionella drozanskii LLAP-1</name>
    <dbReference type="NCBI Taxonomy" id="1212489"/>
    <lineage>
        <taxon>Bacteria</taxon>
        <taxon>Pseudomonadati</taxon>
        <taxon>Pseudomonadota</taxon>
        <taxon>Gammaproteobacteria</taxon>
        <taxon>Legionellales</taxon>
        <taxon>Legionellaceae</taxon>
        <taxon>Legionella</taxon>
    </lineage>
</organism>
<evidence type="ECO:0000256" key="7">
    <source>
        <dbReference type="ARBA" id="ARBA00022692"/>
    </source>
</evidence>
<feature type="binding site" description="axial binding residue" evidence="14">
    <location>
        <position position="8"/>
    </location>
    <ligand>
        <name>heme</name>
        <dbReference type="ChEBI" id="CHEBI:30413"/>
    </ligand>
    <ligandPart>
        <name>Fe</name>
        <dbReference type="ChEBI" id="CHEBI:18248"/>
    </ligandPart>
</feature>
<feature type="binding site" description="axial binding residue" evidence="14">
    <location>
        <position position="84"/>
    </location>
    <ligand>
        <name>heme</name>
        <dbReference type="ChEBI" id="CHEBI:30413"/>
    </ligand>
    <ligandPart>
        <name>Fe</name>
        <dbReference type="ChEBI" id="CHEBI:18248"/>
    </ligandPart>
</feature>
<keyword evidence="8 14" id="KW-0479">Metal-binding</keyword>
<dbReference type="RefSeq" id="WP_058494405.1">
    <property type="nucleotide sequence ID" value="NZ_CAAAIU010000006.1"/>
</dbReference>
<dbReference type="PIRSF" id="PIRSF004638">
    <property type="entry name" value="UCP004638"/>
    <property type="match status" value="1"/>
</dbReference>
<comment type="caution">
    <text evidence="16">The sequence shown here is derived from an EMBL/GenBank/DDBJ whole genome shotgun (WGS) entry which is preliminary data.</text>
</comment>
<keyword evidence="5 14" id="KW-1003">Cell membrane</keyword>
<feature type="transmembrane region" description="Helical" evidence="14">
    <location>
        <begin position="6"/>
        <end position="27"/>
    </location>
</feature>
<evidence type="ECO:0000256" key="4">
    <source>
        <dbReference type="ARBA" id="ARBA00017504"/>
    </source>
</evidence>
<evidence type="ECO:0000256" key="3">
    <source>
        <dbReference type="ARBA" id="ARBA00006501"/>
    </source>
</evidence>
<dbReference type="Pfam" id="PF03653">
    <property type="entry name" value="UPF0093"/>
    <property type="match status" value="1"/>
</dbReference>